<evidence type="ECO:0000256" key="1">
    <source>
        <dbReference type="SAM" id="MobiDB-lite"/>
    </source>
</evidence>
<evidence type="ECO:0000313" key="3">
    <source>
        <dbReference type="Proteomes" id="UP000639772"/>
    </source>
</evidence>
<gene>
    <name evidence="2" type="ORF">HPP92_023029</name>
</gene>
<proteinExistence type="predicted"/>
<name>A0A835PWT6_VANPL</name>
<accession>A0A835PWT6</accession>
<dbReference type="Proteomes" id="UP000639772">
    <property type="component" value="Chromosome 12"/>
</dbReference>
<dbReference type="AlphaFoldDB" id="A0A835PWT6"/>
<sequence length="76" mass="8682">MVRPAFEGSEFGRRRKGFFSRRGPASLRLPAVREMARGTRGLDLSYRLKTKRVKTKDQKESMNEPSIDPERAAGSR</sequence>
<organism evidence="2 3">
    <name type="scientific">Vanilla planifolia</name>
    <name type="common">Vanilla</name>
    <dbReference type="NCBI Taxonomy" id="51239"/>
    <lineage>
        <taxon>Eukaryota</taxon>
        <taxon>Viridiplantae</taxon>
        <taxon>Streptophyta</taxon>
        <taxon>Embryophyta</taxon>
        <taxon>Tracheophyta</taxon>
        <taxon>Spermatophyta</taxon>
        <taxon>Magnoliopsida</taxon>
        <taxon>Liliopsida</taxon>
        <taxon>Asparagales</taxon>
        <taxon>Orchidaceae</taxon>
        <taxon>Vanilloideae</taxon>
        <taxon>Vanilleae</taxon>
        <taxon>Vanilla</taxon>
    </lineage>
</organism>
<protein>
    <submittedName>
        <fullName evidence="2">Uncharacterized protein</fullName>
    </submittedName>
</protein>
<evidence type="ECO:0000313" key="2">
    <source>
        <dbReference type="EMBL" id="KAG0459901.1"/>
    </source>
</evidence>
<comment type="caution">
    <text evidence="2">The sequence shown here is derived from an EMBL/GenBank/DDBJ whole genome shotgun (WGS) entry which is preliminary data.</text>
</comment>
<dbReference type="EMBL" id="JADCNM010000012">
    <property type="protein sequence ID" value="KAG0459901.1"/>
    <property type="molecule type" value="Genomic_DNA"/>
</dbReference>
<reference evidence="2 3" key="1">
    <citation type="journal article" date="2020" name="Nat. Food">
        <title>A phased Vanilla planifolia genome enables genetic improvement of flavour and production.</title>
        <authorList>
            <person name="Hasing T."/>
            <person name="Tang H."/>
            <person name="Brym M."/>
            <person name="Khazi F."/>
            <person name="Huang T."/>
            <person name="Chambers A.H."/>
        </authorList>
    </citation>
    <scope>NUCLEOTIDE SEQUENCE [LARGE SCALE GENOMIC DNA]</scope>
    <source>
        <tissue evidence="2">Leaf</tissue>
    </source>
</reference>
<feature type="compositionally biased region" description="Basic and acidic residues" evidence="1">
    <location>
        <begin position="55"/>
        <end position="76"/>
    </location>
</feature>
<feature type="region of interest" description="Disordered" evidence="1">
    <location>
        <begin position="47"/>
        <end position="76"/>
    </location>
</feature>